<geneLocation type="plasmid" evidence="1 2">
    <name>unnamed1</name>
</geneLocation>
<accession>A0ABZ2XNK9</accession>
<dbReference type="RefSeq" id="WP_341744824.1">
    <property type="nucleotide sequence ID" value="NZ_CP151407.1"/>
</dbReference>
<name>A0ABZ2XNK9_9RHOO</name>
<proteinExistence type="predicted"/>
<protein>
    <submittedName>
        <fullName evidence="1">Uncharacterized protein</fullName>
    </submittedName>
</protein>
<reference evidence="1 2" key="1">
    <citation type="submission" date="2024-04" db="EMBL/GenBank/DDBJ databases">
        <title>Dissimilatory iodate-reducing microorganisms contribute to the enrichment of iodine in groundwater.</title>
        <authorList>
            <person name="Jiang Z."/>
        </authorList>
    </citation>
    <scope>NUCLEOTIDE SEQUENCE [LARGE SCALE GENOMIC DNA]</scope>
    <source>
        <strain evidence="1 2">NCP973</strain>
        <plasmid evidence="1 2">unnamed1</plasmid>
    </source>
</reference>
<keyword evidence="1" id="KW-0614">Plasmid</keyword>
<evidence type="ECO:0000313" key="1">
    <source>
        <dbReference type="EMBL" id="WZJ23512.1"/>
    </source>
</evidence>
<organism evidence="1 2">
    <name type="scientific">Azonexus hydrophilus</name>
    <dbReference type="NCBI Taxonomy" id="418702"/>
    <lineage>
        <taxon>Bacteria</taxon>
        <taxon>Pseudomonadati</taxon>
        <taxon>Pseudomonadota</taxon>
        <taxon>Betaproteobacteria</taxon>
        <taxon>Rhodocyclales</taxon>
        <taxon>Azonexaceae</taxon>
        <taxon>Azonexus</taxon>
    </lineage>
</organism>
<sequence length="195" mass="22158">MLNAPLTGMTVPAAAKAAARRITKKSTEQDVLRFLQLPLFETDFWEPEDRTETVEAEVKADAVGDLLEEAGDERVEWTQDEILDLHSAMLEFSLRVLAANGNPMEKLGILNWIFEPDYVGEVEKTTATGTKKVIVTNDAVPFSFAFCCRLERHDPEIYREALRKILPQELVGRYLASEPKTHHHNGHNPSCWEFY</sequence>
<keyword evidence="2" id="KW-1185">Reference proteome</keyword>
<gene>
    <name evidence="1" type="ORF">AADV58_17295</name>
</gene>
<dbReference type="EMBL" id="CP151407">
    <property type="protein sequence ID" value="WZJ23512.1"/>
    <property type="molecule type" value="Genomic_DNA"/>
</dbReference>
<evidence type="ECO:0000313" key="2">
    <source>
        <dbReference type="Proteomes" id="UP001479520"/>
    </source>
</evidence>
<dbReference type="Proteomes" id="UP001479520">
    <property type="component" value="Plasmid unnamed1"/>
</dbReference>